<evidence type="ECO:0000313" key="2">
    <source>
        <dbReference type="EMBL" id="CAK9314420.1"/>
    </source>
</evidence>
<feature type="transmembrane region" description="Helical" evidence="1">
    <location>
        <begin position="12"/>
        <end position="34"/>
    </location>
</feature>
<protein>
    <submittedName>
        <fullName evidence="2">Uncharacterized protein</fullName>
    </submittedName>
</protein>
<organism evidence="2 3">
    <name type="scientific">Citrullus colocynthis</name>
    <name type="common">colocynth</name>
    <dbReference type="NCBI Taxonomy" id="252529"/>
    <lineage>
        <taxon>Eukaryota</taxon>
        <taxon>Viridiplantae</taxon>
        <taxon>Streptophyta</taxon>
        <taxon>Embryophyta</taxon>
        <taxon>Tracheophyta</taxon>
        <taxon>Spermatophyta</taxon>
        <taxon>Magnoliopsida</taxon>
        <taxon>eudicotyledons</taxon>
        <taxon>Gunneridae</taxon>
        <taxon>Pentapetalae</taxon>
        <taxon>rosids</taxon>
        <taxon>fabids</taxon>
        <taxon>Cucurbitales</taxon>
        <taxon>Cucurbitaceae</taxon>
        <taxon>Benincaseae</taxon>
        <taxon>Citrullus</taxon>
    </lineage>
</organism>
<proteinExistence type="predicted"/>
<dbReference type="PROSITE" id="PS51257">
    <property type="entry name" value="PROKAR_LIPOPROTEIN"/>
    <property type="match status" value="1"/>
</dbReference>
<keyword evidence="1" id="KW-1133">Transmembrane helix</keyword>
<feature type="transmembrane region" description="Helical" evidence="1">
    <location>
        <begin position="54"/>
        <end position="81"/>
    </location>
</feature>
<evidence type="ECO:0000313" key="3">
    <source>
        <dbReference type="Proteomes" id="UP001642487"/>
    </source>
</evidence>
<reference evidence="2 3" key="1">
    <citation type="submission" date="2024-03" db="EMBL/GenBank/DDBJ databases">
        <authorList>
            <person name="Gkanogiannis A."/>
            <person name="Becerra Lopez-Lavalle L."/>
        </authorList>
    </citation>
    <scope>NUCLEOTIDE SEQUENCE [LARGE SCALE GENOMIC DNA]</scope>
</reference>
<dbReference type="EMBL" id="OZ021736">
    <property type="protein sequence ID" value="CAK9314420.1"/>
    <property type="molecule type" value="Genomic_DNA"/>
</dbReference>
<sequence>MQKRVPTGLASIQTLLSCCFLFISFHFSPVFSFIGIPSGYVFSILYHDLTSFPVFYSFGLLVTLLPIDHSAPFPFLVLVLLGSSAIGHLK</sequence>
<evidence type="ECO:0000256" key="1">
    <source>
        <dbReference type="SAM" id="Phobius"/>
    </source>
</evidence>
<keyword evidence="1" id="KW-0812">Transmembrane</keyword>
<dbReference type="Proteomes" id="UP001642487">
    <property type="component" value="Chromosome 2"/>
</dbReference>
<accession>A0ABP0Y674</accession>
<keyword evidence="3" id="KW-1185">Reference proteome</keyword>
<keyword evidence="1" id="KW-0472">Membrane</keyword>
<gene>
    <name evidence="2" type="ORF">CITCOLO1_LOCUS6172</name>
</gene>
<name>A0ABP0Y674_9ROSI</name>